<evidence type="ECO:0000259" key="4">
    <source>
        <dbReference type="PROSITE" id="PS51031"/>
    </source>
</evidence>
<dbReference type="PANTHER" id="PTHR12243">
    <property type="entry name" value="MADF DOMAIN TRANSCRIPTION FACTOR"/>
    <property type="match status" value="1"/>
</dbReference>
<dbReference type="InterPro" id="IPR004210">
    <property type="entry name" value="BESS_motif"/>
</dbReference>
<dbReference type="InterPro" id="IPR039353">
    <property type="entry name" value="TF_Adf1"/>
</dbReference>
<protein>
    <submittedName>
        <fullName evidence="6">Uncharacterized protein LOC101863378</fullName>
    </submittedName>
</protein>
<sequence length="240" mass="27260">MTSFDTDRFIIEIQRRPALWDSRCADYGSRMIKAKAWADICENFFDNFQEMDSGNKYKAAVELQRKWKSLRNSFRRELAISKKLKSGSAADTGRKEYMYFQKLSFLLPICHDTKSQTEGASDSDCCAQQDSNPEIAAGPSRPVHQTRKRKSTSSSSSSSEDLLLQTLAKNIERKIKGPEDADRHFLLSLLPHFKSISDNMKLELQGEFLAVLSKYRQRTVSARQQFSPTPTEVSDPSSAP</sequence>
<dbReference type="SMART" id="SM00595">
    <property type="entry name" value="MADF"/>
    <property type="match status" value="1"/>
</dbReference>
<comment type="subcellular location">
    <subcellularLocation>
        <location evidence="1">Nucleus</location>
    </subcellularLocation>
</comment>
<feature type="domain" description="BESS" evidence="4">
    <location>
        <begin position="179"/>
        <end position="218"/>
    </location>
</feature>
<dbReference type="Pfam" id="PF10545">
    <property type="entry name" value="MADF_DNA_bdg"/>
    <property type="match status" value="1"/>
</dbReference>
<keyword evidence="5" id="KW-1185">Reference proteome</keyword>
<keyword evidence="1" id="KW-0539">Nucleus</keyword>
<dbReference type="InterPro" id="IPR006578">
    <property type="entry name" value="MADF-dom"/>
</dbReference>
<feature type="region of interest" description="Disordered" evidence="2">
    <location>
        <begin position="120"/>
        <end position="161"/>
    </location>
</feature>
<dbReference type="RefSeq" id="XP_005108692.1">
    <property type="nucleotide sequence ID" value="XM_005108635.3"/>
</dbReference>
<dbReference type="PROSITE" id="PS51031">
    <property type="entry name" value="BESS"/>
    <property type="match status" value="1"/>
</dbReference>
<gene>
    <name evidence="6" type="primary">LOC101863378</name>
</gene>
<name>A0ABM0K4P6_APLCA</name>
<dbReference type="PANTHER" id="PTHR12243:SF69">
    <property type="entry name" value="SI:CH73-59F11.3"/>
    <property type="match status" value="1"/>
</dbReference>
<organism evidence="5 6">
    <name type="scientific">Aplysia californica</name>
    <name type="common">California sea hare</name>
    <dbReference type="NCBI Taxonomy" id="6500"/>
    <lineage>
        <taxon>Eukaryota</taxon>
        <taxon>Metazoa</taxon>
        <taxon>Spiralia</taxon>
        <taxon>Lophotrochozoa</taxon>
        <taxon>Mollusca</taxon>
        <taxon>Gastropoda</taxon>
        <taxon>Heterobranchia</taxon>
        <taxon>Euthyneura</taxon>
        <taxon>Tectipleura</taxon>
        <taxon>Aplysiida</taxon>
        <taxon>Aplysioidea</taxon>
        <taxon>Aplysiidae</taxon>
        <taxon>Aplysia</taxon>
    </lineage>
</organism>
<dbReference type="GeneID" id="101863378"/>
<dbReference type="PROSITE" id="PS51029">
    <property type="entry name" value="MADF"/>
    <property type="match status" value="1"/>
</dbReference>
<evidence type="ECO:0000259" key="3">
    <source>
        <dbReference type="PROSITE" id="PS51029"/>
    </source>
</evidence>
<proteinExistence type="predicted"/>
<evidence type="ECO:0000256" key="1">
    <source>
        <dbReference type="PROSITE-ProRule" id="PRU00371"/>
    </source>
</evidence>
<dbReference type="Proteomes" id="UP000694888">
    <property type="component" value="Unplaced"/>
</dbReference>
<feature type="region of interest" description="Disordered" evidence="2">
    <location>
        <begin position="220"/>
        <end position="240"/>
    </location>
</feature>
<feature type="compositionally biased region" description="Polar residues" evidence="2">
    <location>
        <begin position="120"/>
        <end position="132"/>
    </location>
</feature>
<feature type="domain" description="MADF" evidence="3">
    <location>
        <begin position="8"/>
        <end position="111"/>
    </location>
</feature>
<dbReference type="Pfam" id="PF02944">
    <property type="entry name" value="BESS"/>
    <property type="match status" value="1"/>
</dbReference>
<evidence type="ECO:0000256" key="2">
    <source>
        <dbReference type="SAM" id="MobiDB-lite"/>
    </source>
</evidence>
<evidence type="ECO:0000313" key="6">
    <source>
        <dbReference type="RefSeq" id="XP_005108692.1"/>
    </source>
</evidence>
<reference evidence="6" key="1">
    <citation type="submission" date="2025-08" db="UniProtKB">
        <authorList>
            <consortium name="RefSeq"/>
        </authorList>
    </citation>
    <scope>IDENTIFICATION</scope>
</reference>
<accession>A0ABM0K4P6</accession>
<evidence type="ECO:0000313" key="5">
    <source>
        <dbReference type="Proteomes" id="UP000694888"/>
    </source>
</evidence>